<evidence type="ECO:0000313" key="1">
    <source>
        <dbReference type="EMBL" id="CAG2236720.1"/>
    </source>
</evidence>
<accession>A0A8S3U3U2</accession>
<dbReference type="OrthoDB" id="415359at2759"/>
<dbReference type="EMBL" id="CAJPWZ010002367">
    <property type="protein sequence ID" value="CAG2236720.1"/>
    <property type="molecule type" value="Genomic_DNA"/>
</dbReference>
<organism evidence="1 2">
    <name type="scientific">Mytilus edulis</name>
    <name type="common">Blue mussel</name>
    <dbReference type="NCBI Taxonomy" id="6550"/>
    <lineage>
        <taxon>Eukaryota</taxon>
        <taxon>Metazoa</taxon>
        <taxon>Spiralia</taxon>
        <taxon>Lophotrochozoa</taxon>
        <taxon>Mollusca</taxon>
        <taxon>Bivalvia</taxon>
        <taxon>Autobranchia</taxon>
        <taxon>Pteriomorphia</taxon>
        <taxon>Mytilida</taxon>
        <taxon>Mytiloidea</taxon>
        <taxon>Mytilidae</taxon>
        <taxon>Mytilinae</taxon>
        <taxon>Mytilus</taxon>
    </lineage>
</organism>
<reference evidence="1" key="1">
    <citation type="submission" date="2021-03" db="EMBL/GenBank/DDBJ databases">
        <authorList>
            <person name="Bekaert M."/>
        </authorList>
    </citation>
    <scope>NUCLEOTIDE SEQUENCE</scope>
</reference>
<dbReference type="AlphaFoldDB" id="A0A8S3U3U2"/>
<comment type="caution">
    <text evidence="1">The sequence shown here is derived from an EMBL/GenBank/DDBJ whole genome shotgun (WGS) entry which is preliminary data.</text>
</comment>
<dbReference type="Pfam" id="PF10154">
    <property type="entry name" value="Fy-3"/>
    <property type="match status" value="1"/>
</dbReference>
<sequence length="156" mass="17963">MSEEMTIPWCQRRAELVFKCVKGFMMEMATYESSSSRTIQFLVPLGISYEMFSGISNMLTTIFRVSNAIKDTRYKTTCKIDPYSSRHPIAYKKELIPTSKYLFEQVHLAGISTVDISRGFIDTNFVKQSFTYQLQKMKKLLQMTVLILDMLSSCAS</sequence>
<dbReference type="PANTHER" id="PTHR16525">
    <property type="entry name" value="PROTEIN C12ORF4"/>
    <property type="match status" value="1"/>
</dbReference>
<gene>
    <name evidence="1" type="ORF">MEDL_49233</name>
</gene>
<keyword evidence="2" id="KW-1185">Reference proteome</keyword>
<evidence type="ECO:0000313" key="2">
    <source>
        <dbReference type="Proteomes" id="UP000683360"/>
    </source>
</evidence>
<dbReference type="InterPro" id="IPR019311">
    <property type="entry name" value="Fy-3"/>
</dbReference>
<protein>
    <submittedName>
        <fullName evidence="1">Uncharacterized protein</fullName>
    </submittedName>
</protein>
<proteinExistence type="predicted"/>
<dbReference type="PANTHER" id="PTHR16525:SF0">
    <property type="entry name" value="PROTEIN C12ORF4"/>
    <property type="match status" value="1"/>
</dbReference>
<name>A0A8S3U3U2_MYTED</name>
<dbReference type="GO" id="GO:0005737">
    <property type="term" value="C:cytoplasm"/>
    <property type="evidence" value="ECO:0007669"/>
    <property type="project" value="TreeGrafter"/>
</dbReference>
<dbReference type="Proteomes" id="UP000683360">
    <property type="component" value="Unassembled WGS sequence"/>
</dbReference>